<feature type="region of interest" description="Disordered" evidence="2">
    <location>
        <begin position="237"/>
        <end position="574"/>
    </location>
</feature>
<dbReference type="Proteomes" id="UP001642484">
    <property type="component" value="Unassembled WGS sequence"/>
</dbReference>
<evidence type="ECO:0000256" key="1">
    <source>
        <dbReference type="SAM" id="Coils"/>
    </source>
</evidence>
<evidence type="ECO:0000313" key="4">
    <source>
        <dbReference type="Proteomes" id="UP001642484"/>
    </source>
</evidence>
<organism evidence="3 4">
    <name type="scientific">Durusdinium trenchii</name>
    <dbReference type="NCBI Taxonomy" id="1381693"/>
    <lineage>
        <taxon>Eukaryota</taxon>
        <taxon>Sar</taxon>
        <taxon>Alveolata</taxon>
        <taxon>Dinophyceae</taxon>
        <taxon>Suessiales</taxon>
        <taxon>Symbiodiniaceae</taxon>
        <taxon>Durusdinium</taxon>
    </lineage>
</organism>
<protein>
    <submittedName>
        <fullName evidence="3">Uncharacterized protein</fullName>
    </submittedName>
</protein>
<reference evidence="3 4" key="1">
    <citation type="submission" date="2024-02" db="EMBL/GenBank/DDBJ databases">
        <authorList>
            <person name="Chen Y."/>
            <person name="Shah S."/>
            <person name="Dougan E. K."/>
            <person name="Thang M."/>
            <person name="Chan C."/>
        </authorList>
    </citation>
    <scope>NUCLEOTIDE SEQUENCE [LARGE SCALE GENOMIC DNA]</scope>
</reference>
<feature type="region of interest" description="Disordered" evidence="2">
    <location>
        <begin position="858"/>
        <end position="890"/>
    </location>
</feature>
<feature type="coiled-coil region" evidence="1">
    <location>
        <begin position="646"/>
        <end position="810"/>
    </location>
</feature>
<feature type="compositionally biased region" description="Basic residues" evidence="2">
    <location>
        <begin position="451"/>
        <end position="484"/>
    </location>
</feature>
<feature type="compositionally biased region" description="Basic and acidic residues" evidence="2">
    <location>
        <begin position="237"/>
        <end position="262"/>
    </location>
</feature>
<feature type="compositionally biased region" description="Polar residues" evidence="2">
    <location>
        <begin position="268"/>
        <end position="297"/>
    </location>
</feature>
<evidence type="ECO:0000313" key="3">
    <source>
        <dbReference type="EMBL" id="CAK9063675.1"/>
    </source>
</evidence>
<keyword evidence="4" id="KW-1185">Reference proteome</keyword>
<accession>A0ABP0NIS3</accession>
<evidence type="ECO:0000256" key="2">
    <source>
        <dbReference type="SAM" id="MobiDB-lite"/>
    </source>
</evidence>
<dbReference type="EMBL" id="CAXAMN010021807">
    <property type="protein sequence ID" value="CAK9063675.1"/>
    <property type="molecule type" value="Genomic_DNA"/>
</dbReference>
<sequence length="890" mass="97973">MKFGRVAGHELETLCAALKKILSRKATHSAAFILAPYLVSDRVLHGIRGEVRLEDKLDAKGVMSYADWKKGSAIFSSHRAYDPEVSVSQNLNVTDYPMKFVSVSVDSFNVTPLENAVVAAPSDEPEEELPMWEGEPPTLNDLINTYNVECKLSSSFPEATLYLVDAKPRSGNSSENVVEGQTQKLFLVAHMPMTLDNAEPIIGHGKCSYMKEERATPSPSPLEDDQMNRRHRGRIVEEVKHKNQDSEVIPKDQPEALEERHTRGVPVTVSTASLESAKNVSKEMNAQQKTETSQTKSLPPVTTEAEMQPKAATSEAETKSKPKPLPSTSSSLDRAANPLLDPKDKQKLEGDIAEARQKMKEDKNAAKNGDKPVRRRLLPELAPGEEGEMVMEEVEELEEDSESTTLVLGQEPKRRGKAKSEPKSKAADAAASKPEAKSKAKAKSAAAFKKPAAKAKAKPSPKKVSRAMKAKKVAKGNRFGKRGKNQKEPKGSTPSEPKGKTSSESEKKSELSMMSVFHSHLRETIAKLKEEGMPAKEALAHARSSEDADMDRQQEAEMAEPEDKAPPPVDDEEENVISDTDMVFLEGSDEPDELSPLLEFEENDIMDALWQQSNGLLQLALTSPAGEELMTVNLVVRALKLGPLVKKQAIDEFSSLQERLNAAQKRLNPFKSVRQDYERRAQARKLYEELSSKLAGAEIEVEKAAMMTAPMGTDSDEGMKETEATLTLAQTMLAQTNRQVEAKLKQLEDVDFGEQLKGLLERCKLAQEKLDDLRSILRETQVRLAADLLMKEVSDKVANAEDEIQKMAEAELPFLRNDKDQDMSELFAEADKVAAHVHGVLAETQSYVARKSVEVSKFSDGPGEAVKEEAEDQPQQLAGGKFAEEVGGGT</sequence>
<feature type="compositionally biased region" description="Basic and acidic residues" evidence="2">
    <location>
        <begin position="497"/>
        <end position="510"/>
    </location>
</feature>
<feature type="compositionally biased region" description="Acidic residues" evidence="2">
    <location>
        <begin position="383"/>
        <end position="402"/>
    </location>
</feature>
<proteinExistence type="predicted"/>
<gene>
    <name evidence="3" type="ORF">CCMP2556_LOCUS31280</name>
</gene>
<feature type="compositionally biased region" description="Basic and acidic residues" evidence="2">
    <location>
        <begin position="520"/>
        <end position="565"/>
    </location>
</feature>
<name>A0ABP0NIS3_9DINO</name>
<feature type="compositionally biased region" description="Basic and acidic residues" evidence="2">
    <location>
        <begin position="341"/>
        <end position="372"/>
    </location>
</feature>
<keyword evidence="1" id="KW-0175">Coiled coil</keyword>
<comment type="caution">
    <text evidence="3">The sequence shown here is derived from an EMBL/GenBank/DDBJ whole genome shotgun (WGS) entry which is preliminary data.</text>
</comment>